<dbReference type="CDD" id="cd03441">
    <property type="entry name" value="R_hydratase_like"/>
    <property type="match status" value="1"/>
</dbReference>
<sequence length="282" mass="30385">MTTPTQTTPLPPLNALLLARALFKRAGSQRAAGALRTRYDAGHLDTARLQRYNAALGFAANALPVTFYYLVAQRAHMATMLDPRFPFRIAGMIHAGNDITEQCRVDAGRPLVITTSVAIQPPKPSGAIHVVLDTAGEQEGKTMFTCRSDYVAVRGARVTRNGTRHEEPVHGTQIASWTVDASAGRAYAAISGDWNPIHLWPWSARLMGLRSPIIHGMHTVARACAALEQDRGARLTAISARFRAPVPLQSEVRLFANPAGSAYTALCAGRVAVEGAFTVQPP</sequence>
<dbReference type="PANTHER" id="PTHR43841">
    <property type="entry name" value="3-HYDROXYACYL-THIOESTER DEHYDRATASE HTDX-RELATED"/>
    <property type="match status" value="1"/>
</dbReference>
<evidence type="ECO:0000259" key="1">
    <source>
        <dbReference type="Pfam" id="PF01575"/>
    </source>
</evidence>
<dbReference type="Gene3D" id="3.10.129.10">
    <property type="entry name" value="Hotdog Thioesterase"/>
    <property type="match status" value="1"/>
</dbReference>
<dbReference type="PANTHER" id="PTHR43841:SF3">
    <property type="entry name" value="(3R)-HYDROXYACYL-ACP DEHYDRATASE SUBUNIT HADB"/>
    <property type="match status" value="1"/>
</dbReference>
<gene>
    <name evidence="2" type="ORF">NX773_07155</name>
</gene>
<dbReference type="RefSeq" id="WP_258855621.1">
    <property type="nucleotide sequence ID" value="NZ_JANUGV010000001.1"/>
</dbReference>
<dbReference type="Pfam" id="PF01575">
    <property type="entry name" value="MaoC_dehydratas"/>
    <property type="match status" value="1"/>
</dbReference>
<proteinExistence type="predicted"/>
<organism evidence="2 3">
    <name type="scientific">Massilia solisilvae</name>
    <dbReference type="NCBI Taxonomy" id="1811225"/>
    <lineage>
        <taxon>Bacteria</taxon>
        <taxon>Pseudomonadati</taxon>
        <taxon>Pseudomonadota</taxon>
        <taxon>Betaproteobacteria</taxon>
        <taxon>Burkholderiales</taxon>
        <taxon>Oxalobacteraceae</taxon>
        <taxon>Telluria group</taxon>
        <taxon>Massilia</taxon>
    </lineage>
</organism>
<evidence type="ECO:0000313" key="2">
    <source>
        <dbReference type="EMBL" id="MCS0607938.1"/>
    </source>
</evidence>
<dbReference type="InterPro" id="IPR029069">
    <property type="entry name" value="HotDog_dom_sf"/>
</dbReference>
<protein>
    <submittedName>
        <fullName evidence="2">MaoC/PaaZ C-terminal domain-containing protein</fullName>
    </submittedName>
</protein>
<dbReference type="PRINTS" id="PR01483">
    <property type="entry name" value="FASYNTHASE"/>
</dbReference>
<feature type="domain" description="MaoC-like" evidence="1">
    <location>
        <begin position="177"/>
        <end position="254"/>
    </location>
</feature>
<dbReference type="InterPro" id="IPR002539">
    <property type="entry name" value="MaoC-like_dom"/>
</dbReference>
<reference evidence="2 3" key="1">
    <citation type="submission" date="2022-08" db="EMBL/GenBank/DDBJ databases">
        <title>Reclassification of Massilia species as members of the genera Telluria, Duganella, Pseudoduganella, Mokoshia gen. nov. and Zemynaea gen. nov. using orthogonal and non-orthogonal genome-based approaches.</title>
        <authorList>
            <person name="Bowman J.P."/>
        </authorList>
    </citation>
    <scope>NUCLEOTIDE SEQUENCE [LARGE SCALE GENOMIC DNA]</scope>
    <source>
        <strain evidence="2 3">JCM 31607</strain>
    </source>
</reference>
<dbReference type="Proteomes" id="UP001205861">
    <property type="component" value="Unassembled WGS sequence"/>
</dbReference>
<comment type="caution">
    <text evidence="2">The sequence shown here is derived from an EMBL/GenBank/DDBJ whole genome shotgun (WGS) entry which is preliminary data.</text>
</comment>
<dbReference type="SUPFAM" id="SSF54637">
    <property type="entry name" value="Thioesterase/thiol ester dehydrase-isomerase"/>
    <property type="match status" value="1"/>
</dbReference>
<dbReference type="InterPro" id="IPR003965">
    <property type="entry name" value="Fatty_acid_synthase"/>
</dbReference>
<name>A0ABT2BJ42_9BURK</name>
<evidence type="ECO:0000313" key="3">
    <source>
        <dbReference type="Proteomes" id="UP001205861"/>
    </source>
</evidence>
<accession>A0ABT2BJ42</accession>
<keyword evidence="3" id="KW-1185">Reference proteome</keyword>
<dbReference type="EMBL" id="JANUGV010000001">
    <property type="protein sequence ID" value="MCS0607938.1"/>
    <property type="molecule type" value="Genomic_DNA"/>
</dbReference>